<sequence>MWIRAAIYVMLSAAAAWVCNRVQLEFRYEDIKDYLTLLSGVSGMVFTIMGIWIAFLYPNALSRLVDQQKVVTVDFTESLSDAKRLERIVAAILISALVMLGALFFTLGKLVFVPMSFYQEHRMIAKSSALGMIVFMTLAQVEAVFSVMFANVMFINDLHWKRQERKANEEL</sequence>
<name>A0A936ZVP1_9BURK</name>
<evidence type="ECO:0000313" key="2">
    <source>
        <dbReference type="EMBL" id="MBL0423461.1"/>
    </source>
</evidence>
<keyword evidence="1" id="KW-0472">Membrane</keyword>
<gene>
    <name evidence="2" type="ORF">JI739_24240</name>
</gene>
<dbReference type="AlphaFoldDB" id="A0A936ZVP1"/>
<dbReference type="Proteomes" id="UP000613011">
    <property type="component" value="Unassembled WGS sequence"/>
</dbReference>
<evidence type="ECO:0000256" key="1">
    <source>
        <dbReference type="SAM" id="Phobius"/>
    </source>
</evidence>
<keyword evidence="1" id="KW-1133">Transmembrane helix</keyword>
<protein>
    <submittedName>
        <fullName evidence="2">Uncharacterized protein</fullName>
    </submittedName>
</protein>
<organism evidence="2 3">
    <name type="scientific">Ramlibacter aurantiacus</name>
    <dbReference type="NCBI Taxonomy" id="2801330"/>
    <lineage>
        <taxon>Bacteria</taxon>
        <taxon>Pseudomonadati</taxon>
        <taxon>Pseudomonadota</taxon>
        <taxon>Betaproteobacteria</taxon>
        <taxon>Burkholderiales</taxon>
        <taxon>Comamonadaceae</taxon>
        <taxon>Ramlibacter</taxon>
    </lineage>
</organism>
<dbReference type="EMBL" id="JAEQNA010000021">
    <property type="protein sequence ID" value="MBL0423461.1"/>
    <property type="molecule type" value="Genomic_DNA"/>
</dbReference>
<feature type="transmembrane region" description="Helical" evidence="1">
    <location>
        <begin position="88"/>
        <end position="112"/>
    </location>
</feature>
<evidence type="ECO:0000313" key="3">
    <source>
        <dbReference type="Proteomes" id="UP000613011"/>
    </source>
</evidence>
<comment type="caution">
    <text evidence="2">The sequence shown here is derived from an EMBL/GenBank/DDBJ whole genome shotgun (WGS) entry which is preliminary data.</text>
</comment>
<proteinExistence type="predicted"/>
<accession>A0A936ZVP1</accession>
<reference evidence="2" key="1">
    <citation type="submission" date="2021-01" db="EMBL/GenBank/DDBJ databases">
        <title>Ramlibacter sp. strain AW1 16S ribosomal RNA gene Genome sequencing and assembly.</title>
        <authorList>
            <person name="Kang M."/>
        </authorList>
    </citation>
    <scope>NUCLEOTIDE SEQUENCE</scope>
    <source>
        <strain evidence="2">AW1</strain>
    </source>
</reference>
<feature type="transmembrane region" description="Helical" evidence="1">
    <location>
        <begin position="132"/>
        <end position="155"/>
    </location>
</feature>
<keyword evidence="1" id="KW-0812">Transmembrane</keyword>
<keyword evidence="3" id="KW-1185">Reference proteome</keyword>
<feature type="transmembrane region" description="Helical" evidence="1">
    <location>
        <begin position="37"/>
        <end position="57"/>
    </location>
</feature>
<dbReference type="RefSeq" id="WP_201686596.1">
    <property type="nucleotide sequence ID" value="NZ_JAEQNA010000021.1"/>
</dbReference>